<evidence type="ECO:0000313" key="10">
    <source>
        <dbReference type="Proteomes" id="UP000515140"/>
    </source>
</evidence>
<dbReference type="SUPFAM" id="SSF82936">
    <property type="entry name" value="Apolipoprotein A-II"/>
    <property type="match status" value="1"/>
</dbReference>
<evidence type="ECO:0000256" key="3">
    <source>
        <dbReference type="ARBA" id="ARBA00022421"/>
    </source>
</evidence>
<evidence type="ECO:0000256" key="2">
    <source>
        <dbReference type="ARBA" id="ARBA00010232"/>
    </source>
</evidence>
<dbReference type="GO" id="GO:0042157">
    <property type="term" value="P:lipoprotein metabolic process"/>
    <property type="evidence" value="ECO:0007669"/>
    <property type="project" value="InterPro"/>
</dbReference>
<comment type="subcellular location">
    <subcellularLocation>
        <location evidence="1">Secreted</location>
    </subcellularLocation>
</comment>
<dbReference type="InterPro" id="IPR006801">
    <property type="entry name" value="ApoA-II"/>
</dbReference>
<evidence type="ECO:0000256" key="5">
    <source>
        <dbReference type="ARBA" id="ARBA00022525"/>
    </source>
</evidence>
<dbReference type="Pfam" id="PF04711">
    <property type="entry name" value="ApoA-II"/>
    <property type="match status" value="1"/>
</dbReference>
<evidence type="ECO:0000256" key="9">
    <source>
        <dbReference type="SAM" id="SignalP"/>
    </source>
</evidence>
<keyword evidence="6" id="KW-0345">HDL</keyword>
<dbReference type="FunCoup" id="A0A6P5J324">
    <property type="interactions" value="326"/>
</dbReference>
<dbReference type="GO" id="GO:0030301">
    <property type="term" value="P:cholesterol transport"/>
    <property type="evidence" value="ECO:0007669"/>
    <property type="project" value="TreeGrafter"/>
</dbReference>
<keyword evidence="9" id="KW-0732">Signal</keyword>
<dbReference type="GO" id="GO:0042632">
    <property type="term" value="P:cholesterol homeostasis"/>
    <property type="evidence" value="ECO:0007669"/>
    <property type="project" value="TreeGrafter"/>
</dbReference>
<name>A0A6P5J324_PHACI</name>
<dbReference type="InterPro" id="IPR036172">
    <property type="entry name" value="ApoA-II_sf"/>
</dbReference>
<proteinExistence type="inferred from homology"/>
<keyword evidence="4" id="KW-0813">Transport</keyword>
<dbReference type="CTD" id="336"/>
<evidence type="ECO:0000256" key="4">
    <source>
        <dbReference type="ARBA" id="ARBA00022448"/>
    </source>
</evidence>
<evidence type="ECO:0000256" key="6">
    <source>
        <dbReference type="ARBA" id="ARBA00022850"/>
    </source>
</evidence>
<dbReference type="GO" id="GO:0120020">
    <property type="term" value="F:cholesterol transfer activity"/>
    <property type="evidence" value="ECO:0007669"/>
    <property type="project" value="TreeGrafter"/>
</dbReference>
<keyword evidence="7" id="KW-0445">Lipid transport</keyword>
<keyword evidence="5" id="KW-0964">Secreted</keyword>
<dbReference type="InParanoid" id="A0A6P5J324"/>
<evidence type="ECO:0000313" key="11">
    <source>
        <dbReference type="RefSeq" id="XP_020827748.1"/>
    </source>
</evidence>
<dbReference type="GO" id="GO:0008289">
    <property type="term" value="F:lipid binding"/>
    <property type="evidence" value="ECO:0007669"/>
    <property type="project" value="InterPro"/>
</dbReference>
<dbReference type="AlphaFoldDB" id="A0A6P5J324"/>
<dbReference type="PANTHER" id="PTHR11027:SF0">
    <property type="entry name" value="APOLIPOPROTEIN A-II"/>
    <property type="match status" value="1"/>
</dbReference>
<organism evidence="10 11">
    <name type="scientific">Phascolarctos cinereus</name>
    <name type="common">Koala</name>
    <dbReference type="NCBI Taxonomy" id="38626"/>
    <lineage>
        <taxon>Eukaryota</taxon>
        <taxon>Metazoa</taxon>
        <taxon>Chordata</taxon>
        <taxon>Craniata</taxon>
        <taxon>Vertebrata</taxon>
        <taxon>Euteleostomi</taxon>
        <taxon>Mammalia</taxon>
        <taxon>Metatheria</taxon>
        <taxon>Diprotodontia</taxon>
        <taxon>Phascolarctidae</taxon>
        <taxon>Phascolarctos</taxon>
    </lineage>
</organism>
<dbReference type="Gene3D" id="6.10.250.100">
    <property type="match status" value="1"/>
</dbReference>
<protein>
    <recommendedName>
        <fullName evidence="3">Apolipoprotein A-II</fullName>
    </recommendedName>
    <alternativeName>
        <fullName evidence="8">Apolipoprotein A2</fullName>
    </alternativeName>
</protein>
<dbReference type="GO" id="GO:0008035">
    <property type="term" value="F:high-density lipoprotein particle binding"/>
    <property type="evidence" value="ECO:0007669"/>
    <property type="project" value="TreeGrafter"/>
</dbReference>
<dbReference type="RefSeq" id="XP_020827748.1">
    <property type="nucleotide sequence ID" value="XM_020972089.1"/>
</dbReference>
<feature type="signal peptide" evidence="9">
    <location>
        <begin position="1"/>
        <end position="18"/>
    </location>
</feature>
<keyword evidence="10" id="KW-1185">Reference proteome</keyword>
<sequence>MKLLALTVLILTICHLEGALVRRQAEEPLTENVFSQYFQKLTDVIKEISDKVKAPEVHSQVQAYFEKSQEQVVPLAKKAFTDTMTFFSSLVESGKKAAC</sequence>
<evidence type="ECO:0000256" key="1">
    <source>
        <dbReference type="ARBA" id="ARBA00004613"/>
    </source>
</evidence>
<dbReference type="KEGG" id="pcw:110197992"/>
<dbReference type="GeneID" id="110197992"/>
<reference evidence="11" key="1">
    <citation type="submission" date="2025-08" db="UniProtKB">
        <authorList>
            <consortium name="RefSeq"/>
        </authorList>
    </citation>
    <scope>IDENTIFICATION</scope>
    <source>
        <tissue evidence="11">Spleen</tissue>
    </source>
</reference>
<dbReference type="PANTHER" id="PTHR11027">
    <property type="entry name" value="APOLIPOPROTEIN A-II"/>
    <property type="match status" value="1"/>
</dbReference>
<dbReference type="Proteomes" id="UP000515140">
    <property type="component" value="Unplaced"/>
</dbReference>
<evidence type="ECO:0000256" key="7">
    <source>
        <dbReference type="ARBA" id="ARBA00023055"/>
    </source>
</evidence>
<comment type="similarity">
    <text evidence="2">Belongs to the apolipoprotein A2 family.</text>
</comment>
<evidence type="ECO:0000256" key="8">
    <source>
        <dbReference type="ARBA" id="ARBA00030900"/>
    </source>
</evidence>
<dbReference type="GO" id="GO:0034366">
    <property type="term" value="C:spherical high-density lipoprotein particle"/>
    <property type="evidence" value="ECO:0007669"/>
    <property type="project" value="TreeGrafter"/>
</dbReference>
<feature type="chain" id="PRO_5028144616" description="Apolipoprotein A-II" evidence="9">
    <location>
        <begin position="19"/>
        <end position="99"/>
    </location>
</feature>
<gene>
    <name evidence="11" type="primary">APOA2</name>
</gene>
<dbReference type="OMA" id="LTICSFE"/>
<accession>A0A6P5J324</accession>